<feature type="compositionally biased region" description="Basic residues" evidence="2">
    <location>
        <begin position="648"/>
        <end position="658"/>
    </location>
</feature>
<dbReference type="PANTHER" id="PTHR33936">
    <property type="entry name" value="PROTEIN CBG17840"/>
    <property type="match status" value="1"/>
</dbReference>
<feature type="domain" description="C2H2-type" evidence="3">
    <location>
        <begin position="324"/>
        <end position="352"/>
    </location>
</feature>
<keyword evidence="1" id="KW-0862">Zinc</keyword>
<reference evidence="4" key="1">
    <citation type="submission" date="2022-01" db="EMBL/GenBank/DDBJ databases">
        <authorList>
            <person name="Braso-Vives M."/>
        </authorList>
    </citation>
    <scope>NUCLEOTIDE SEQUENCE</scope>
</reference>
<feature type="region of interest" description="Disordered" evidence="2">
    <location>
        <begin position="1"/>
        <end position="26"/>
    </location>
</feature>
<protein>
    <submittedName>
        <fullName evidence="4">Hypp131 protein</fullName>
    </submittedName>
</protein>
<dbReference type="InterPro" id="IPR052797">
    <property type="entry name" value="RegFact_GeneExpr_CellDeath"/>
</dbReference>
<keyword evidence="5" id="KW-1185">Reference proteome</keyword>
<feature type="compositionally biased region" description="Polar residues" evidence="2">
    <location>
        <begin position="9"/>
        <end position="26"/>
    </location>
</feature>
<feature type="compositionally biased region" description="Basic and acidic residues" evidence="2">
    <location>
        <begin position="704"/>
        <end position="726"/>
    </location>
</feature>
<evidence type="ECO:0000256" key="2">
    <source>
        <dbReference type="SAM" id="MobiDB-lite"/>
    </source>
</evidence>
<evidence type="ECO:0000256" key="1">
    <source>
        <dbReference type="PROSITE-ProRule" id="PRU00042"/>
    </source>
</evidence>
<dbReference type="SMART" id="SM00355">
    <property type="entry name" value="ZnF_C2H2"/>
    <property type="match status" value="2"/>
</dbReference>
<evidence type="ECO:0000313" key="5">
    <source>
        <dbReference type="Proteomes" id="UP000838412"/>
    </source>
</evidence>
<keyword evidence="1" id="KW-0863">Zinc-finger</keyword>
<dbReference type="EMBL" id="OV696686">
    <property type="protein sequence ID" value="CAH1226756.1"/>
    <property type="molecule type" value="Genomic_DNA"/>
</dbReference>
<dbReference type="GO" id="GO:0008270">
    <property type="term" value="F:zinc ion binding"/>
    <property type="evidence" value="ECO:0007669"/>
    <property type="project" value="UniProtKB-KW"/>
</dbReference>
<accession>A0A8J9YPE7</accession>
<feature type="compositionally biased region" description="Polar residues" evidence="2">
    <location>
        <begin position="686"/>
        <end position="696"/>
    </location>
</feature>
<organism evidence="4 5">
    <name type="scientific">Branchiostoma lanceolatum</name>
    <name type="common">Common lancelet</name>
    <name type="synonym">Amphioxus lanceolatum</name>
    <dbReference type="NCBI Taxonomy" id="7740"/>
    <lineage>
        <taxon>Eukaryota</taxon>
        <taxon>Metazoa</taxon>
        <taxon>Chordata</taxon>
        <taxon>Cephalochordata</taxon>
        <taxon>Leptocardii</taxon>
        <taxon>Amphioxiformes</taxon>
        <taxon>Branchiostomatidae</taxon>
        <taxon>Branchiostoma</taxon>
    </lineage>
</organism>
<feature type="compositionally biased region" description="Basic and acidic residues" evidence="2">
    <location>
        <begin position="671"/>
        <end position="681"/>
    </location>
</feature>
<dbReference type="Gene3D" id="3.30.160.60">
    <property type="entry name" value="Classic Zinc Finger"/>
    <property type="match status" value="1"/>
</dbReference>
<name>A0A8J9YPE7_BRALA</name>
<dbReference type="AlphaFoldDB" id="A0A8J9YPE7"/>
<dbReference type="InterPro" id="IPR013087">
    <property type="entry name" value="Znf_C2H2_type"/>
</dbReference>
<gene>
    <name evidence="4" type="primary">Hypp131</name>
    <name evidence="4" type="ORF">BLAG_LOCUS350</name>
</gene>
<sequence>MDGEGDAPQYSTLTSVNTQEATNQQTENRQALETLISLQNSFLSNIVSSQQPKPDGATNQGPCVIYYTGPDGELLQGVEQGIPVSQVSTIPTTQIQTLPTIQVQNVNIAVPMSTTTVLQNATPSAITQQAGLVPLGANIAATQLNGASVAYVTGSGAGVLSGSGDGLITIPEAGMVQVPISCIAPASNSGIASVPASSMVSAQSGTLSTALTSLLTSTLASASSTVSTSGVVTNQALSSVRTYTPIAPAPSLPRMTSSLATVPASSQFVVNDNDAGNQTVITSIVETGVNNLETNVVVSEVGQSVGKDASASDAAKIQREEAKKRCHVCNKEFCSSQSMLRHLRVLHGVETGPFPSKCAVPGCSASYRCVRELVMHYSVDHQANVEVEDLTFESVDQFMTWKRQEEAVTGAKFPKSTGSSKSSKTHQYLYFSCHRNGSSKPHVKPEVLAKPRKRRKPRGSIKLNSVCLARMSAKIASDGEVTVRYVMTHTNHTLPSGNVHAIVPSLQDARPEEQTSPTDKEGKTASVVNVDGEDIGVSAKPSTLSNHGSSNKRSAVVQKQITRINEDIVKLQTHLSSDKVDKAQATHIETVLQSLLLHCGLEEDGRNLNGTGKRKCDVGDGSKIKKVKTLHVCEKCGMPAGRVGPGKRVGRKPGRKPKQQQATQGAADVSGEGKQKARENPYARPTLSQRGTLRSQRFQRRRNKMESGEETGRIQEVEVDVVKEGEQQQQPAESTDKDSSDGGNEFILDKRDQQQESTSSSNSNTVLVGDCEDSQPSEHLASALLELASHSQQDAEL</sequence>
<keyword evidence="1" id="KW-0479">Metal-binding</keyword>
<dbReference type="PANTHER" id="PTHR33936:SF24">
    <property type="entry name" value="C2H2-TYPE DOMAIN-CONTAINING PROTEIN"/>
    <property type="match status" value="1"/>
</dbReference>
<dbReference type="PROSITE" id="PS00028">
    <property type="entry name" value="ZINC_FINGER_C2H2_1"/>
    <property type="match status" value="1"/>
</dbReference>
<proteinExistence type="predicted"/>
<feature type="region of interest" description="Disordered" evidence="2">
    <location>
        <begin position="637"/>
        <end position="779"/>
    </location>
</feature>
<evidence type="ECO:0000259" key="3">
    <source>
        <dbReference type="PROSITE" id="PS50157"/>
    </source>
</evidence>
<dbReference type="PROSITE" id="PS50157">
    <property type="entry name" value="ZINC_FINGER_C2H2_2"/>
    <property type="match status" value="1"/>
</dbReference>
<evidence type="ECO:0000313" key="4">
    <source>
        <dbReference type="EMBL" id="CAH1226756.1"/>
    </source>
</evidence>
<dbReference type="OrthoDB" id="6572669at2759"/>
<dbReference type="Proteomes" id="UP000838412">
    <property type="component" value="Chromosome 1"/>
</dbReference>